<dbReference type="SUPFAM" id="SSF51905">
    <property type="entry name" value="FAD/NAD(P)-binding domain"/>
    <property type="match status" value="1"/>
</dbReference>
<gene>
    <name evidence="7" type="ORF">VTL71DRAFT_14171</name>
</gene>
<feature type="domain" description="FAD-binding" evidence="6">
    <location>
        <begin position="287"/>
        <end position="347"/>
    </location>
</feature>
<evidence type="ECO:0000256" key="3">
    <source>
        <dbReference type="ARBA" id="ARBA00022827"/>
    </source>
</evidence>
<accession>A0ABR4CIF1</accession>
<feature type="domain" description="FAD-binding" evidence="6">
    <location>
        <begin position="13"/>
        <end position="177"/>
    </location>
</feature>
<evidence type="ECO:0000313" key="7">
    <source>
        <dbReference type="EMBL" id="KAL2069492.1"/>
    </source>
</evidence>
<reference evidence="7 8" key="1">
    <citation type="journal article" date="2024" name="Commun. Biol.">
        <title>Comparative genomic analysis of thermophilic fungi reveals convergent evolutionary adaptations and gene losses.</title>
        <authorList>
            <person name="Steindorff A.S."/>
            <person name="Aguilar-Pontes M.V."/>
            <person name="Robinson A.J."/>
            <person name="Andreopoulos B."/>
            <person name="LaButti K."/>
            <person name="Kuo A."/>
            <person name="Mondo S."/>
            <person name="Riley R."/>
            <person name="Otillar R."/>
            <person name="Haridas S."/>
            <person name="Lipzen A."/>
            <person name="Grimwood J."/>
            <person name="Schmutz J."/>
            <person name="Clum A."/>
            <person name="Reid I.D."/>
            <person name="Moisan M.C."/>
            <person name="Butler G."/>
            <person name="Nguyen T.T.M."/>
            <person name="Dewar K."/>
            <person name="Conant G."/>
            <person name="Drula E."/>
            <person name="Henrissat B."/>
            <person name="Hansel C."/>
            <person name="Singer S."/>
            <person name="Hutchinson M.I."/>
            <person name="de Vries R.P."/>
            <person name="Natvig D.O."/>
            <person name="Powell A.J."/>
            <person name="Tsang A."/>
            <person name="Grigoriev I.V."/>
        </authorList>
    </citation>
    <scope>NUCLEOTIDE SEQUENCE [LARGE SCALE GENOMIC DNA]</scope>
    <source>
        <strain evidence="7 8">CBS 494.80</strain>
    </source>
</reference>
<proteinExistence type="inferred from homology"/>
<organism evidence="7 8">
    <name type="scientific">Oculimacula yallundae</name>
    <dbReference type="NCBI Taxonomy" id="86028"/>
    <lineage>
        <taxon>Eukaryota</taxon>
        <taxon>Fungi</taxon>
        <taxon>Dikarya</taxon>
        <taxon>Ascomycota</taxon>
        <taxon>Pezizomycotina</taxon>
        <taxon>Leotiomycetes</taxon>
        <taxon>Helotiales</taxon>
        <taxon>Ploettnerulaceae</taxon>
        <taxon>Oculimacula</taxon>
    </lineage>
</organism>
<comment type="caution">
    <text evidence="7">The sequence shown here is derived from an EMBL/GenBank/DDBJ whole genome shotgun (WGS) entry which is preliminary data.</text>
</comment>
<evidence type="ECO:0000256" key="4">
    <source>
        <dbReference type="ARBA" id="ARBA00023002"/>
    </source>
</evidence>
<dbReference type="Gene3D" id="3.50.50.60">
    <property type="entry name" value="FAD/NAD(P)-binding domain"/>
    <property type="match status" value="1"/>
</dbReference>
<dbReference type="InterPro" id="IPR050562">
    <property type="entry name" value="FAD_mOase_fung"/>
</dbReference>
<comment type="similarity">
    <text evidence="1">Belongs to the paxM FAD-dependent monooxygenase family.</text>
</comment>
<dbReference type="PRINTS" id="PR00420">
    <property type="entry name" value="RNGMNOXGNASE"/>
</dbReference>
<dbReference type="PANTHER" id="PTHR47356">
    <property type="entry name" value="FAD-DEPENDENT MONOOXYGENASE ASQG-RELATED"/>
    <property type="match status" value="1"/>
</dbReference>
<dbReference type="InterPro" id="IPR002938">
    <property type="entry name" value="FAD-bd"/>
</dbReference>
<evidence type="ECO:0000256" key="1">
    <source>
        <dbReference type="ARBA" id="ARBA00007992"/>
    </source>
</evidence>
<keyword evidence="3" id="KW-0274">FAD</keyword>
<evidence type="ECO:0000313" key="8">
    <source>
        <dbReference type="Proteomes" id="UP001595075"/>
    </source>
</evidence>
<keyword evidence="8" id="KW-1185">Reference proteome</keyword>
<dbReference type="Pfam" id="PF01494">
    <property type="entry name" value="FAD_binding_3"/>
    <property type="match status" value="2"/>
</dbReference>
<dbReference type="InterPro" id="IPR036188">
    <property type="entry name" value="FAD/NAD-bd_sf"/>
</dbReference>
<evidence type="ECO:0000256" key="5">
    <source>
        <dbReference type="SAM" id="MobiDB-lite"/>
    </source>
</evidence>
<keyword evidence="2" id="KW-0285">Flavoprotein</keyword>
<keyword evidence="4" id="KW-0560">Oxidoreductase</keyword>
<name>A0ABR4CIF1_9HELO</name>
<sequence>MAGTTPHFNFKPIIIGGSVAGLTLAHMFERANIDYILLEARDTLSPSIGSSIVIMANGARILDQLGLYEEMKDDFMMGMKRTFSRREDGTVVSSNQWPTIVQKRLEYISAICERWAFLKSLFDQLGDKTKIRTSKKVLSIEHGETSVTVSCEDGSRFTGDIVIGADGIHSRTRQEMQKFAEKTGPAGLLEKDKKSITAEYNCFFGTASPNTTLTPGDSHTASSIAHSGLLFVGKDQVPQWFFFSKMPRRYIGASNIPRFTRSGMEAQAALYRDFHFTENVTLGQLMETTDQVSFFPLEEASHDVWTYGRFVCVGDSIHKMTPNMGQGGNQAIESAAVLTNCLMEMLMSKEEKEPGTKVRNEEIEGALVKYQELRQQRAKMVVGFAAGLTRSDALDTLKYTLQFLFKPPPERVLADFSTELFISAPCLEFLPQPARISGNKFWAEDDTDTTAPSETPNTGEPIKARL</sequence>
<feature type="region of interest" description="Disordered" evidence="5">
    <location>
        <begin position="443"/>
        <end position="466"/>
    </location>
</feature>
<evidence type="ECO:0000259" key="6">
    <source>
        <dbReference type="Pfam" id="PF01494"/>
    </source>
</evidence>
<protein>
    <recommendedName>
        <fullName evidence="6">FAD-binding domain-containing protein</fullName>
    </recommendedName>
</protein>
<dbReference type="EMBL" id="JAZHXI010000007">
    <property type="protein sequence ID" value="KAL2069492.1"/>
    <property type="molecule type" value="Genomic_DNA"/>
</dbReference>
<dbReference type="PANTHER" id="PTHR47356:SF2">
    <property type="entry name" value="FAD-BINDING DOMAIN-CONTAINING PROTEIN-RELATED"/>
    <property type="match status" value="1"/>
</dbReference>
<feature type="compositionally biased region" description="Polar residues" evidence="5">
    <location>
        <begin position="449"/>
        <end position="458"/>
    </location>
</feature>
<dbReference type="Proteomes" id="UP001595075">
    <property type="component" value="Unassembled WGS sequence"/>
</dbReference>
<evidence type="ECO:0000256" key="2">
    <source>
        <dbReference type="ARBA" id="ARBA00022630"/>
    </source>
</evidence>